<dbReference type="GO" id="GO:0005886">
    <property type="term" value="C:plasma membrane"/>
    <property type="evidence" value="ECO:0007669"/>
    <property type="project" value="TreeGrafter"/>
</dbReference>
<feature type="transmembrane region" description="Helical" evidence="7">
    <location>
        <begin position="246"/>
        <end position="268"/>
    </location>
</feature>
<dbReference type="PANTHER" id="PTHR42810">
    <property type="entry name" value="PURINE PERMEASE C1399.01C-RELATED"/>
    <property type="match status" value="1"/>
</dbReference>
<evidence type="ECO:0000256" key="3">
    <source>
        <dbReference type="ARBA" id="ARBA00022448"/>
    </source>
</evidence>
<dbReference type="EMBL" id="AP017378">
    <property type="protein sequence ID" value="BBD09510.1"/>
    <property type="molecule type" value="Genomic_DNA"/>
</dbReference>
<reference evidence="8 9" key="1">
    <citation type="journal article" date="2018" name="Sci. Adv.">
        <title>Multi-heme cytochromes provide a pathway for survival in energy-limited environments.</title>
        <authorList>
            <person name="Deng X."/>
            <person name="Dohmae N."/>
            <person name="Nealson K.H."/>
            <person name="Hashimoto K."/>
            <person name="Okamoto A."/>
        </authorList>
    </citation>
    <scope>NUCLEOTIDE SEQUENCE [LARGE SCALE GENOMIC DNA]</scope>
    <source>
        <strain evidence="8 9">IS5</strain>
    </source>
</reference>
<comment type="similarity">
    <text evidence="2">Belongs to the nucleobase:cation symporter-2 (NCS2) (TC 2.A.40) family.</text>
</comment>
<feature type="transmembrane region" description="Helical" evidence="7">
    <location>
        <begin position="51"/>
        <end position="69"/>
    </location>
</feature>
<evidence type="ECO:0000256" key="6">
    <source>
        <dbReference type="ARBA" id="ARBA00023136"/>
    </source>
</evidence>
<protein>
    <submittedName>
        <fullName evidence="8">Xanthine/uracil permease</fullName>
    </submittedName>
</protein>
<feature type="transmembrane region" description="Helical" evidence="7">
    <location>
        <begin position="386"/>
        <end position="407"/>
    </location>
</feature>
<keyword evidence="6 7" id="KW-0472">Membrane</keyword>
<evidence type="ECO:0000256" key="7">
    <source>
        <dbReference type="SAM" id="Phobius"/>
    </source>
</evidence>
<dbReference type="KEGG" id="dfl:DFE_2784"/>
<accession>A0A2Z6B253</accession>
<comment type="subcellular location">
    <subcellularLocation>
        <location evidence="1">Membrane</location>
        <topology evidence="1">Multi-pass membrane protein</topology>
    </subcellularLocation>
</comment>
<feature type="transmembrane region" description="Helical" evidence="7">
    <location>
        <begin position="16"/>
        <end position="39"/>
    </location>
</feature>
<proteinExistence type="inferred from homology"/>
<evidence type="ECO:0000313" key="8">
    <source>
        <dbReference type="EMBL" id="BBD09510.1"/>
    </source>
</evidence>
<name>A0A2Z6B253_9BACT</name>
<dbReference type="Pfam" id="PF00860">
    <property type="entry name" value="Xan_ur_permease"/>
    <property type="match status" value="1"/>
</dbReference>
<feature type="transmembrane region" description="Helical" evidence="7">
    <location>
        <begin position="169"/>
        <end position="192"/>
    </location>
</feature>
<feature type="transmembrane region" description="Helical" evidence="7">
    <location>
        <begin position="419"/>
        <end position="436"/>
    </location>
</feature>
<feature type="transmembrane region" description="Helical" evidence="7">
    <location>
        <begin position="104"/>
        <end position="124"/>
    </location>
</feature>
<sequence>MKSDSLRYSVDEKPSLALCAALALVHVTIIFDGILFIPNVIAKTVSVPAETMQFVSFGMILIAAAFTYLQSRRTLGIGAGFILFTGSYSAFLICSLDAVRMGGFATLATMTLLTVPLVFLYTYFIRFFRHIITPDVGGVVILLIAVSMVPIALDLWSGGGNATPIETRILFGIGLATALPMTLCMLFGNALLKMWGPLISMACGYGAAAATGHLHFTHCAAAPWFGLPPLAWPGLELDLSSAHVPLGIAFGIAMLISVIENTGNLMLVQQISKRDFRRVSYNVIQSGLYCDGLSKVAAGLMGTSVPSVYCDNLPLVEMTGVASRRVGIMGAALLFVLAFMPKAGAFILDMPGPVMGGFLVVMVALLFHAGIGLVTMNRLSNQHGIICGLALAAGLVAQSGTYFPGLVPDSLGPLLNNSVAVGGFTAFGLSAVAWLLPKRSIGGTYPARMEALGEMKRMLEAGRSRLGLSKRSFNMLSLCCEELFCHMAEEHKDFDDSYLTLRTTRGEDGYFTEIVCGRQMDDINNFALPEGLINANPDDLRQLGMVLFAGYARDVKHVEISGYSFISFYTS</sequence>
<feature type="transmembrane region" description="Helical" evidence="7">
    <location>
        <begin position="76"/>
        <end position="98"/>
    </location>
</feature>
<evidence type="ECO:0000313" key="9">
    <source>
        <dbReference type="Proteomes" id="UP000269883"/>
    </source>
</evidence>
<organism evidence="8 9">
    <name type="scientific">Desulfovibrio ferrophilus</name>
    <dbReference type="NCBI Taxonomy" id="241368"/>
    <lineage>
        <taxon>Bacteria</taxon>
        <taxon>Pseudomonadati</taxon>
        <taxon>Thermodesulfobacteriota</taxon>
        <taxon>Desulfovibrionia</taxon>
        <taxon>Desulfovibrionales</taxon>
        <taxon>Desulfovibrionaceae</taxon>
        <taxon>Desulfovibrio</taxon>
    </lineage>
</organism>
<gene>
    <name evidence="8" type="ORF">DFE_2784</name>
</gene>
<dbReference type="Proteomes" id="UP000269883">
    <property type="component" value="Chromosome"/>
</dbReference>
<keyword evidence="4 7" id="KW-0812">Transmembrane</keyword>
<keyword evidence="3" id="KW-0813">Transport</keyword>
<feature type="transmembrane region" description="Helical" evidence="7">
    <location>
        <begin position="204"/>
        <end position="226"/>
    </location>
</feature>
<evidence type="ECO:0000256" key="5">
    <source>
        <dbReference type="ARBA" id="ARBA00022989"/>
    </source>
</evidence>
<dbReference type="AlphaFoldDB" id="A0A2Z6B253"/>
<dbReference type="RefSeq" id="WP_172961765.1">
    <property type="nucleotide sequence ID" value="NZ_AP017378.1"/>
</dbReference>
<keyword evidence="5 7" id="KW-1133">Transmembrane helix</keyword>
<evidence type="ECO:0000256" key="2">
    <source>
        <dbReference type="ARBA" id="ARBA00008821"/>
    </source>
</evidence>
<feature type="transmembrane region" description="Helical" evidence="7">
    <location>
        <begin position="136"/>
        <end position="157"/>
    </location>
</feature>
<dbReference type="PANTHER" id="PTHR42810:SF2">
    <property type="entry name" value="PURINE PERMEASE C1399.01C-RELATED"/>
    <property type="match status" value="1"/>
</dbReference>
<feature type="transmembrane region" description="Helical" evidence="7">
    <location>
        <begin position="326"/>
        <end position="348"/>
    </location>
</feature>
<dbReference type="InterPro" id="IPR006043">
    <property type="entry name" value="NCS2"/>
</dbReference>
<evidence type="ECO:0000256" key="4">
    <source>
        <dbReference type="ARBA" id="ARBA00022692"/>
    </source>
</evidence>
<keyword evidence="9" id="KW-1185">Reference proteome</keyword>
<evidence type="ECO:0000256" key="1">
    <source>
        <dbReference type="ARBA" id="ARBA00004141"/>
    </source>
</evidence>
<dbReference type="GO" id="GO:0042907">
    <property type="term" value="F:xanthine transmembrane transporter activity"/>
    <property type="evidence" value="ECO:0007669"/>
    <property type="project" value="TreeGrafter"/>
</dbReference>
<feature type="transmembrane region" description="Helical" evidence="7">
    <location>
        <begin position="354"/>
        <end position="374"/>
    </location>
</feature>